<feature type="domain" description="TIR" evidence="6">
    <location>
        <begin position="50"/>
        <end position="218"/>
    </location>
</feature>
<dbReference type="SMART" id="SM00382">
    <property type="entry name" value="AAA"/>
    <property type="match status" value="1"/>
</dbReference>
<dbReference type="ExpressionAtlas" id="Q2XPH0">
    <property type="expression patterns" value="baseline and differential"/>
</dbReference>
<dbReference type="InterPro" id="IPR003593">
    <property type="entry name" value="AAA+_ATPase"/>
</dbReference>
<dbReference type="AlphaFoldDB" id="Q2XPH0"/>
<dbReference type="InterPro" id="IPR001611">
    <property type="entry name" value="Leu-rich_rpt"/>
</dbReference>
<dbReference type="Gene3D" id="3.40.50.300">
    <property type="entry name" value="P-loop containing nucleotide triphosphate hydrolases"/>
    <property type="match status" value="1"/>
</dbReference>
<dbReference type="InterPro" id="IPR044974">
    <property type="entry name" value="Disease_R_plants"/>
</dbReference>
<dbReference type="SMART" id="SM00255">
    <property type="entry name" value="TIR"/>
    <property type="match status" value="1"/>
</dbReference>
<proteinExistence type="evidence at transcript level"/>
<dbReference type="InterPro" id="IPR036390">
    <property type="entry name" value="WH_DNA-bd_sf"/>
</dbReference>
<dbReference type="Pfam" id="PF01582">
    <property type="entry name" value="TIR"/>
    <property type="match status" value="1"/>
</dbReference>
<evidence type="ECO:0000256" key="3">
    <source>
        <dbReference type="ARBA" id="ARBA00022821"/>
    </source>
</evidence>
<dbReference type="GO" id="GO:0006952">
    <property type="term" value="P:defense response"/>
    <property type="evidence" value="ECO:0007669"/>
    <property type="project" value="UniProtKB-KW"/>
</dbReference>
<dbReference type="Pfam" id="PF00931">
    <property type="entry name" value="NB-ARC"/>
    <property type="match status" value="1"/>
</dbReference>
<keyword evidence="2" id="KW-0677">Repeat</keyword>
<dbReference type="InterPro" id="IPR002182">
    <property type="entry name" value="NB-ARC"/>
</dbReference>
<accession>Q2XPH0</accession>
<reference evidence="7" key="1">
    <citation type="submission" date="2005-10" db="EMBL/GenBank/DDBJ databases">
        <title>Cloning and Characterization of Disease Resistance Gene from Populus trichocarpa.</title>
        <authorList>
            <person name="Zhang Y."/>
            <person name="Song W.Q."/>
        </authorList>
    </citation>
    <scope>NUCLEOTIDE SEQUENCE</scope>
    <source>
        <strain evidence="7">LG-XIX-1</strain>
    </source>
</reference>
<dbReference type="Gene3D" id="3.40.50.10140">
    <property type="entry name" value="Toll/interleukin-1 receptor homology (TIR) domain"/>
    <property type="match status" value="1"/>
</dbReference>
<evidence type="ECO:0000256" key="2">
    <source>
        <dbReference type="ARBA" id="ARBA00022737"/>
    </source>
</evidence>
<evidence type="ECO:0000256" key="1">
    <source>
        <dbReference type="ARBA" id="ARBA00022614"/>
    </source>
</evidence>
<dbReference type="Pfam" id="PF23282">
    <property type="entry name" value="WHD_ROQ1"/>
    <property type="match status" value="1"/>
</dbReference>
<dbReference type="InterPro" id="IPR042197">
    <property type="entry name" value="Apaf_helical"/>
</dbReference>
<dbReference type="EMBL" id="DQ270663">
    <property type="protein sequence ID" value="ABB82024.1"/>
    <property type="molecule type" value="mRNA"/>
</dbReference>
<sequence>MLKEKRKQSKDEDNDSSSRKRRKADLSKPVSFVSTATRTEPESSRSRPEGAYDVFLSFRGEDTRKTFTDHLYTALVQAGIRAFRDDDDLPRGEEISDHLLRAIQESKISIVVFSKGYASSRWCLNELVEILECKKRKTGQIVLPIFYDIDPSDVRKQTGSFAKAFDKHEKRFEEKLVKEWRKALEDAANLSGRSLNDMANGHEAKFIKGIINDVLNKLRRECLYVPEHLVGMDLAHDIYDFLSTATDDVRIVGIHGMPGIGKTTLAKVVFNQLCYRFEGSCFLSNINESSKQVNGLVPLQKQLLHDISKQDVANINCVDRGKVMIKDRLCRKRVLVVADDVAHLEQQNALMGERSWFGPGSRVIITTRDSNLLREADRTYQIEELKPDESLQLFSCHAFKDSKPAKDYIKLSKDAVDYCGGLPLALEVMGACLSGKNRDGWKCVIEKLRRIPNHDIQGRLRISFDALDGEELQNAFLDIACFFIDRKKEYVAKVLGARCGYNPEVDLQTLHGRSLIKVDAIGKITMHDLLRDMGREVVRETSPKEPGKRTRIWNQEDAWNVLEQQKGTDVVEGLALDVRASKAKSLSAGLFAEMKCLNLLQINGVHLTGSFKLLSKELMWICWHRCPLKDFPSDFTADYLAVLDMQYSNLKELWKGKKILNRLKIFNLSHSRNLVKTPNLHSSSLEKLILKGCSSLVEVHQSIGHSTSLVFLNLKGCWSLKTLPESIRNVKSLETMKIYGCSQLEKLPEGMGDMKFLTELLADGIKTEQFLSSIGQLKYVKRLSLRGCSPTPPSCSLISAGVSILKCWLPTSFTEWRLVKHLMLSNCGLSDRATNCVDFSGLFSLEKLDLSENKFSSLPYGIGFLPKLSHLVVQTCEYLVSIPDLPSSLCLLDASSCKSLERAMCNRGHGYRINFSLEHDELHEMPDWMSYRGEGCSLSFHIPPVFHGLVLCNQMHATVIHSNPYSVKECGVHVIAGKLDSLKKSAVERDTVMLSPPLYHLLPHPHRGSITTSTPKQWCDFLLAELQNHNLGLLLLGLWKFTSFDLDSVRLDNCMEMVFLVCRVENHVIYGAAGESVY</sequence>
<dbReference type="PROSITE" id="PS50104">
    <property type="entry name" value="TIR"/>
    <property type="match status" value="1"/>
</dbReference>
<dbReference type="GO" id="GO:0007165">
    <property type="term" value="P:signal transduction"/>
    <property type="evidence" value="ECO:0007669"/>
    <property type="project" value="InterPro"/>
</dbReference>
<keyword evidence="1" id="KW-0433">Leucine-rich repeat</keyword>
<dbReference type="GO" id="GO:0043531">
    <property type="term" value="F:ADP binding"/>
    <property type="evidence" value="ECO:0007669"/>
    <property type="project" value="InterPro"/>
</dbReference>
<feature type="region of interest" description="Disordered" evidence="5">
    <location>
        <begin position="1"/>
        <end position="48"/>
    </location>
</feature>
<name>Q2XPH0_POPTR</name>
<evidence type="ECO:0000256" key="4">
    <source>
        <dbReference type="ARBA" id="ARBA00023027"/>
    </source>
</evidence>
<evidence type="ECO:0000313" key="7">
    <source>
        <dbReference type="EMBL" id="ABB82024.1"/>
    </source>
</evidence>
<dbReference type="SUPFAM" id="SSF46785">
    <property type="entry name" value="Winged helix' DNA-binding domain"/>
    <property type="match status" value="1"/>
</dbReference>
<dbReference type="PANTHER" id="PTHR11017">
    <property type="entry name" value="LEUCINE-RICH REPEAT-CONTAINING PROTEIN"/>
    <property type="match status" value="1"/>
</dbReference>
<dbReference type="InterPro" id="IPR058192">
    <property type="entry name" value="WHD_ROQ1-like"/>
</dbReference>
<evidence type="ECO:0000256" key="5">
    <source>
        <dbReference type="SAM" id="MobiDB-lite"/>
    </source>
</evidence>
<evidence type="ECO:0000259" key="6">
    <source>
        <dbReference type="PROSITE" id="PS50104"/>
    </source>
</evidence>
<keyword evidence="4" id="KW-0520">NAD</keyword>
<dbReference type="Gene3D" id="1.10.8.430">
    <property type="entry name" value="Helical domain of apoptotic protease-activating factors"/>
    <property type="match status" value="1"/>
</dbReference>
<dbReference type="PRINTS" id="PR00364">
    <property type="entry name" value="DISEASERSIST"/>
</dbReference>
<dbReference type="InterPro" id="IPR027417">
    <property type="entry name" value="P-loop_NTPase"/>
</dbReference>
<dbReference type="InterPro" id="IPR035897">
    <property type="entry name" value="Toll_tir_struct_dom_sf"/>
</dbReference>
<feature type="compositionally biased region" description="Basic and acidic residues" evidence="5">
    <location>
        <begin position="39"/>
        <end position="48"/>
    </location>
</feature>
<dbReference type="PROSITE" id="PS51450">
    <property type="entry name" value="LRR"/>
    <property type="match status" value="1"/>
</dbReference>
<dbReference type="SUPFAM" id="SSF52200">
    <property type="entry name" value="Toll/Interleukin receptor TIR domain"/>
    <property type="match status" value="1"/>
</dbReference>
<dbReference type="PANTHER" id="PTHR11017:SF271">
    <property type="entry name" value="DISEASE RESISTANCE PROTEIN (TIR-NBS-LRR CLASS) FAMILY"/>
    <property type="match status" value="1"/>
</dbReference>
<protein>
    <submittedName>
        <fullName evidence="7">TIR-NBS disease resistance-like protein</fullName>
    </submittedName>
</protein>
<organism evidence="7">
    <name type="scientific">Populus trichocarpa</name>
    <name type="common">Western balsam poplar</name>
    <name type="synonym">Populus balsamifera subsp. trichocarpa</name>
    <dbReference type="NCBI Taxonomy" id="3694"/>
    <lineage>
        <taxon>Eukaryota</taxon>
        <taxon>Viridiplantae</taxon>
        <taxon>Streptophyta</taxon>
        <taxon>Embryophyta</taxon>
        <taxon>Tracheophyta</taxon>
        <taxon>Spermatophyta</taxon>
        <taxon>Magnoliopsida</taxon>
        <taxon>eudicotyledons</taxon>
        <taxon>Gunneridae</taxon>
        <taxon>Pentapetalae</taxon>
        <taxon>rosids</taxon>
        <taxon>fabids</taxon>
        <taxon>Malpighiales</taxon>
        <taxon>Salicaceae</taxon>
        <taxon>Saliceae</taxon>
        <taxon>Populus</taxon>
    </lineage>
</organism>
<dbReference type="FunFam" id="3.40.50.10140:FF:000007">
    <property type="entry name" value="Disease resistance protein (TIR-NBS-LRR class)"/>
    <property type="match status" value="1"/>
</dbReference>
<dbReference type="Gene3D" id="3.80.10.10">
    <property type="entry name" value="Ribonuclease Inhibitor"/>
    <property type="match status" value="2"/>
</dbReference>
<keyword evidence="3" id="KW-0611">Plant defense</keyword>
<dbReference type="SUPFAM" id="SSF52540">
    <property type="entry name" value="P-loop containing nucleoside triphosphate hydrolases"/>
    <property type="match status" value="1"/>
</dbReference>
<dbReference type="InterPro" id="IPR000157">
    <property type="entry name" value="TIR_dom"/>
</dbReference>
<dbReference type="SUPFAM" id="SSF52058">
    <property type="entry name" value="L domain-like"/>
    <property type="match status" value="1"/>
</dbReference>
<dbReference type="InterPro" id="IPR032675">
    <property type="entry name" value="LRR_dom_sf"/>
</dbReference>